<name>C4J310_MAIZE</name>
<evidence type="ECO:0000313" key="1">
    <source>
        <dbReference type="EMBL" id="ACR35560.1"/>
    </source>
</evidence>
<reference evidence="1" key="2">
    <citation type="submission" date="2012-06" db="EMBL/GenBank/DDBJ databases">
        <authorList>
            <person name="Yu Y."/>
            <person name="Currie J."/>
            <person name="Lomeli R."/>
            <person name="Angelova A."/>
            <person name="Collura K."/>
            <person name="Wissotski M."/>
            <person name="Campos D."/>
            <person name="Kudrna D."/>
            <person name="Golser W."/>
            <person name="Ashely E."/>
            <person name="Descour A."/>
            <person name="Fernandes J."/>
            <person name="Soderlund C."/>
            <person name="Walbot V."/>
        </authorList>
    </citation>
    <scope>NUCLEOTIDE SEQUENCE</scope>
    <source>
        <strain evidence="1">B73</strain>
    </source>
</reference>
<sequence>MFVVSVNAINKPTFRFAITGAQQQTGELWKMNWVRISVQSHRVFPGRLLLSLVRIHSSWKSASINFRIGHGEEATAGCSSRAWRREAKQFLQVGSDAHGAEEVEENHGAVGGIVPGQSAVAHPLDERDGREGQLGNGAALEEGVEQAEDDEEHDSDDGARLELGERELPRSVLEAGLDAVHLLSPRRCGLRGGGSGAGGGGGGAGLHGV</sequence>
<reference evidence="1" key="1">
    <citation type="journal article" date="2009" name="PLoS Genet.">
        <title>Sequencing, mapping, and analysis of 27,455 maize full-length cDNAs.</title>
        <authorList>
            <person name="Soderlund C."/>
            <person name="Descour A."/>
            <person name="Kudrna D."/>
            <person name="Bomhoff M."/>
            <person name="Boyd L."/>
            <person name="Currie J."/>
            <person name="Angelova A."/>
            <person name="Collura K."/>
            <person name="Wissotski M."/>
            <person name="Ashley E."/>
            <person name="Morrow D."/>
            <person name="Fernandes J."/>
            <person name="Walbot V."/>
            <person name="Yu Y."/>
        </authorList>
    </citation>
    <scope>NUCLEOTIDE SEQUENCE</scope>
    <source>
        <strain evidence="1">B73</strain>
    </source>
</reference>
<protein>
    <submittedName>
        <fullName evidence="1">Uncharacterized protein</fullName>
    </submittedName>
</protein>
<dbReference type="EMBL" id="BT085207">
    <property type="protein sequence ID" value="ACR35560.1"/>
    <property type="molecule type" value="mRNA"/>
</dbReference>
<organism evidence="1">
    <name type="scientific">Zea mays</name>
    <name type="common">Maize</name>
    <dbReference type="NCBI Taxonomy" id="4577"/>
    <lineage>
        <taxon>Eukaryota</taxon>
        <taxon>Viridiplantae</taxon>
        <taxon>Streptophyta</taxon>
        <taxon>Embryophyta</taxon>
        <taxon>Tracheophyta</taxon>
        <taxon>Spermatophyta</taxon>
        <taxon>Magnoliopsida</taxon>
        <taxon>Liliopsida</taxon>
        <taxon>Poales</taxon>
        <taxon>Poaceae</taxon>
        <taxon>PACMAD clade</taxon>
        <taxon>Panicoideae</taxon>
        <taxon>Andropogonodae</taxon>
        <taxon>Andropogoneae</taxon>
        <taxon>Tripsacinae</taxon>
        <taxon>Zea</taxon>
    </lineage>
</organism>
<proteinExistence type="evidence at transcript level"/>
<dbReference type="AlphaFoldDB" id="C4J310"/>
<accession>C4J310</accession>